<dbReference type="SUPFAM" id="SSF55846">
    <property type="entry name" value="N-acetylmuramoyl-L-alanine amidase-like"/>
    <property type="match status" value="1"/>
</dbReference>
<dbReference type="SUPFAM" id="SSF47090">
    <property type="entry name" value="PGBD-like"/>
    <property type="match status" value="1"/>
</dbReference>
<evidence type="ECO:0000256" key="4">
    <source>
        <dbReference type="ARBA" id="ARBA00022801"/>
    </source>
</evidence>
<dbReference type="EMBL" id="NMOS02000007">
    <property type="protein sequence ID" value="RDH40534.1"/>
    <property type="molecule type" value="Genomic_DNA"/>
</dbReference>
<sequence length="254" mass="29361">MLDAKKYELIIDNKHPSPNYNQRISTLVLHYTALDLKTSLQVLTDPKKAVSAHYLVPETSINQERKVYQLVQEDKRAYHAGKSYWQGRYNLNDSSIGIEIVNLGYQDENGKRKWFPFSDYQIMSVITLSKLIIDRYQIHPSCIIGHSDIAPNRKVDPGPLFPWQTLYEHGIGAWFDENEIAISNATSNDINILSLQKDLKIYGYDIELTGKLDIQTQTILQAFQMHFRPKDYSGKPDFQTCAILKNLIQKYFSK</sequence>
<keyword evidence="8" id="KW-1185">Reference proteome</keyword>
<dbReference type="GO" id="GO:0008745">
    <property type="term" value="F:N-acetylmuramoyl-L-alanine amidase activity"/>
    <property type="evidence" value="ECO:0007669"/>
    <property type="project" value="UniProtKB-EC"/>
</dbReference>
<dbReference type="InterPro" id="IPR036365">
    <property type="entry name" value="PGBD-like_sf"/>
</dbReference>
<feature type="domain" description="N-acetylmuramoyl-L-alanine amidase" evidence="6">
    <location>
        <begin position="13"/>
        <end position="158"/>
    </location>
</feature>
<organism evidence="7 8">
    <name type="scientific">Candidatus Aquirickettsiella gammari</name>
    <dbReference type="NCBI Taxonomy" id="2016198"/>
    <lineage>
        <taxon>Bacteria</taxon>
        <taxon>Pseudomonadati</taxon>
        <taxon>Pseudomonadota</taxon>
        <taxon>Gammaproteobacteria</taxon>
        <taxon>Legionellales</taxon>
        <taxon>Coxiellaceae</taxon>
        <taxon>Candidatus Aquirickettsiella</taxon>
    </lineage>
</organism>
<protein>
    <recommendedName>
        <fullName evidence="3">N-acetylmuramoyl-L-alanine amidase</fullName>
        <ecNumber evidence="3">3.5.1.28</ecNumber>
    </recommendedName>
</protein>
<keyword evidence="4" id="KW-0378">Hydrolase</keyword>
<evidence type="ECO:0000256" key="2">
    <source>
        <dbReference type="ARBA" id="ARBA00007553"/>
    </source>
</evidence>
<dbReference type="AlphaFoldDB" id="A0A370CJB2"/>
<comment type="caution">
    <text evidence="7">The sequence shown here is derived from an EMBL/GenBank/DDBJ whole genome shotgun (WGS) entry which is preliminary data.</text>
</comment>
<evidence type="ECO:0000313" key="7">
    <source>
        <dbReference type="EMBL" id="RDH40534.1"/>
    </source>
</evidence>
<dbReference type="InterPro" id="IPR051206">
    <property type="entry name" value="NAMLAA_amidase_2"/>
</dbReference>
<dbReference type="InterPro" id="IPR002502">
    <property type="entry name" value="Amidase_domain"/>
</dbReference>
<comment type="catalytic activity">
    <reaction evidence="1">
        <text>Hydrolyzes the link between N-acetylmuramoyl residues and L-amino acid residues in certain cell-wall glycopeptides.</text>
        <dbReference type="EC" id="3.5.1.28"/>
    </reaction>
</comment>
<reference evidence="7 8" key="2">
    <citation type="journal article" date="2018" name="J. Invertebr. Pathol.">
        <title>'Candidatus Aquirickettsiella gammari' (Gammaproteobacteria: Legionellales: Coxiellaceae): A bacterial pathogen of the freshwater crustacean Gammarus fossarum (Malacostraca: Amphipoda).</title>
        <authorList>
            <person name="Bojko J."/>
            <person name="Dunn A.M."/>
            <person name="Stebbing P.D."/>
            <person name="van Aerle R."/>
            <person name="Bacela-Spychalska K."/>
            <person name="Bean T.P."/>
            <person name="Urrutia A."/>
            <person name="Stentiford G.D."/>
        </authorList>
    </citation>
    <scope>NUCLEOTIDE SEQUENCE [LARGE SCALE GENOMIC DNA]</scope>
    <source>
        <strain evidence="7">RA15029</strain>
    </source>
</reference>
<dbReference type="GO" id="GO:0009253">
    <property type="term" value="P:peptidoglycan catabolic process"/>
    <property type="evidence" value="ECO:0007669"/>
    <property type="project" value="InterPro"/>
</dbReference>
<dbReference type="GO" id="GO:0019867">
    <property type="term" value="C:outer membrane"/>
    <property type="evidence" value="ECO:0007669"/>
    <property type="project" value="TreeGrafter"/>
</dbReference>
<dbReference type="CDD" id="cd06583">
    <property type="entry name" value="PGRP"/>
    <property type="match status" value="1"/>
</dbReference>
<dbReference type="Pfam" id="PF01510">
    <property type="entry name" value="Amidase_2"/>
    <property type="match status" value="1"/>
</dbReference>
<proteinExistence type="inferred from homology"/>
<accession>A0A370CJB2</accession>
<dbReference type="SMART" id="SM00644">
    <property type="entry name" value="Ami_2"/>
    <property type="match status" value="1"/>
</dbReference>
<dbReference type="InterPro" id="IPR036505">
    <property type="entry name" value="Amidase/PGRP_sf"/>
</dbReference>
<dbReference type="GO" id="GO:0071555">
    <property type="term" value="P:cell wall organization"/>
    <property type="evidence" value="ECO:0007669"/>
    <property type="project" value="UniProtKB-KW"/>
</dbReference>
<evidence type="ECO:0000256" key="1">
    <source>
        <dbReference type="ARBA" id="ARBA00001561"/>
    </source>
</evidence>
<dbReference type="Pfam" id="PF01471">
    <property type="entry name" value="PG_binding_1"/>
    <property type="match status" value="1"/>
</dbReference>
<dbReference type="GO" id="GO:0009254">
    <property type="term" value="P:peptidoglycan turnover"/>
    <property type="evidence" value="ECO:0007669"/>
    <property type="project" value="TreeGrafter"/>
</dbReference>
<reference evidence="7 8" key="1">
    <citation type="journal article" date="2017" name="Int. J. Syst. Evol. Microbiol.">
        <title>Aquarickettsiella crustaci n. gen. n. sp. (Gammaproteobacteria: Legionellales: Coxiellaceae); a bacterial pathogen of the freshwater crustacean: Gammarus fossarum (Malacostraca: Amphipoda).</title>
        <authorList>
            <person name="Bojko J."/>
            <person name="Dunn A.M."/>
            <person name="Stebbing P.D."/>
            <person name="Van Aerle R."/>
            <person name="Bacela-Spychalska K."/>
            <person name="Bean T.P."/>
            <person name="Stentiford G.D."/>
        </authorList>
    </citation>
    <scope>NUCLEOTIDE SEQUENCE [LARGE SCALE GENOMIC DNA]</scope>
    <source>
        <strain evidence="7">RA15029</strain>
    </source>
</reference>
<evidence type="ECO:0000256" key="3">
    <source>
        <dbReference type="ARBA" id="ARBA00011901"/>
    </source>
</evidence>
<dbReference type="InterPro" id="IPR036366">
    <property type="entry name" value="PGBDSf"/>
</dbReference>
<dbReference type="PANTHER" id="PTHR30417:SF1">
    <property type="entry name" value="N-ACETYLMURAMOYL-L-ALANINE AMIDASE AMID"/>
    <property type="match status" value="1"/>
</dbReference>
<dbReference type="Proteomes" id="UP000226429">
    <property type="component" value="Unassembled WGS sequence"/>
</dbReference>
<dbReference type="Gene3D" id="3.40.80.10">
    <property type="entry name" value="Peptidoglycan recognition protein-like"/>
    <property type="match status" value="1"/>
</dbReference>
<evidence type="ECO:0000259" key="6">
    <source>
        <dbReference type="SMART" id="SM00644"/>
    </source>
</evidence>
<gene>
    <name evidence="7" type="ORF">CFE62_003305</name>
</gene>
<evidence type="ECO:0000256" key="5">
    <source>
        <dbReference type="ARBA" id="ARBA00023316"/>
    </source>
</evidence>
<dbReference type="FunFam" id="3.40.80.10:FF:000003">
    <property type="entry name" value="N-acetylmuramoyl-L-alanine amidase"/>
    <property type="match status" value="1"/>
</dbReference>
<dbReference type="PANTHER" id="PTHR30417">
    <property type="entry name" value="N-ACETYLMURAMOYL-L-ALANINE AMIDASE AMID"/>
    <property type="match status" value="1"/>
</dbReference>
<dbReference type="EC" id="3.5.1.28" evidence="3"/>
<keyword evidence="5" id="KW-0961">Cell wall biogenesis/degradation</keyword>
<dbReference type="Gene3D" id="1.10.101.10">
    <property type="entry name" value="PGBD-like superfamily/PGBD"/>
    <property type="match status" value="1"/>
</dbReference>
<evidence type="ECO:0000313" key="8">
    <source>
        <dbReference type="Proteomes" id="UP000226429"/>
    </source>
</evidence>
<dbReference type="InterPro" id="IPR002477">
    <property type="entry name" value="Peptidoglycan-bd-like"/>
</dbReference>
<name>A0A370CJB2_9COXI</name>
<comment type="similarity">
    <text evidence="2">Belongs to the N-acetylmuramoyl-L-alanine amidase 2 family.</text>
</comment>